<keyword evidence="4" id="KW-1185">Reference proteome</keyword>
<dbReference type="NCBIfam" id="NF003316">
    <property type="entry name" value="PRK04325.1"/>
    <property type="match status" value="1"/>
</dbReference>
<comment type="caution">
    <text evidence="3">The sequence shown here is derived from an EMBL/GenBank/DDBJ whole genome shotgun (WGS) entry which is preliminary data.</text>
</comment>
<reference evidence="3 4" key="1">
    <citation type="submission" date="2023-01" db="EMBL/GenBank/DDBJ databases">
        <title>Novel species of the genus Vogesella isolated from rivers.</title>
        <authorList>
            <person name="Lu H."/>
        </authorList>
    </citation>
    <scope>NUCLEOTIDE SEQUENCE [LARGE SCALE GENOMIC DNA]</scope>
    <source>
        <strain evidence="3 4">DC21W</strain>
    </source>
</reference>
<feature type="compositionally biased region" description="Basic and acidic residues" evidence="2">
    <location>
        <begin position="54"/>
        <end position="67"/>
    </location>
</feature>
<dbReference type="PANTHER" id="PTHR36508:SF1">
    <property type="entry name" value="PROTEIN SLYX"/>
    <property type="match status" value="1"/>
</dbReference>
<evidence type="ECO:0000256" key="1">
    <source>
        <dbReference type="SAM" id="Coils"/>
    </source>
</evidence>
<dbReference type="Pfam" id="PF04102">
    <property type="entry name" value="SlyX"/>
    <property type="match status" value="1"/>
</dbReference>
<evidence type="ECO:0000256" key="2">
    <source>
        <dbReference type="SAM" id="MobiDB-lite"/>
    </source>
</evidence>
<sequence length="67" mass="8012">MESRLTELEIKVALQDDLLDTLNLTIARQQQQIDLLQEQLRHLYRMQQAGNQPEEQRSLRDEIPPHY</sequence>
<dbReference type="RefSeq" id="WP_017510314.1">
    <property type="nucleotide sequence ID" value="NZ_JAQQLF010000025.1"/>
</dbReference>
<dbReference type="Proteomes" id="UP001219956">
    <property type="component" value="Unassembled WGS sequence"/>
</dbReference>
<protein>
    <submittedName>
        <fullName evidence="3">SlyX family protein</fullName>
    </submittedName>
</protein>
<accession>A0ABT5J1R8</accession>
<feature type="region of interest" description="Disordered" evidence="2">
    <location>
        <begin position="47"/>
        <end position="67"/>
    </location>
</feature>
<proteinExistence type="predicted"/>
<gene>
    <name evidence="3" type="ORF">PQU95_16380</name>
</gene>
<evidence type="ECO:0000313" key="4">
    <source>
        <dbReference type="Proteomes" id="UP001219956"/>
    </source>
</evidence>
<dbReference type="EMBL" id="JAQQLF010000025">
    <property type="protein sequence ID" value="MDC7718778.1"/>
    <property type="molecule type" value="Genomic_DNA"/>
</dbReference>
<evidence type="ECO:0000313" key="3">
    <source>
        <dbReference type="EMBL" id="MDC7718778.1"/>
    </source>
</evidence>
<dbReference type="Gene3D" id="1.20.5.300">
    <property type="match status" value="1"/>
</dbReference>
<dbReference type="InterPro" id="IPR007236">
    <property type="entry name" value="SlyX"/>
</dbReference>
<feature type="coiled-coil region" evidence="1">
    <location>
        <begin position="19"/>
        <end position="46"/>
    </location>
</feature>
<keyword evidence="1" id="KW-0175">Coiled coil</keyword>
<name>A0ABT5J1R8_9NEIS</name>
<organism evidence="3 4">
    <name type="scientific">Vogesella aquatica</name>
    <dbReference type="NCBI Taxonomy" id="2984206"/>
    <lineage>
        <taxon>Bacteria</taxon>
        <taxon>Pseudomonadati</taxon>
        <taxon>Pseudomonadota</taxon>
        <taxon>Betaproteobacteria</taxon>
        <taxon>Neisseriales</taxon>
        <taxon>Chromobacteriaceae</taxon>
        <taxon>Vogesella</taxon>
    </lineage>
</organism>
<dbReference type="PANTHER" id="PTHR36508">
    <property type="entry name" value="PROTEIN SLYX"/>
    <property type="match status" value="1"/>
</dbReference>